<accession>A0ABU6R2T4</accession>
<evidence type="ECO:0000256" key="1">
    <source>
        <dbReference type="SAM" id="Phobius"/>
    </source>
</evidence>
<comment type="caution">
    <text evidence="2">The sequence shown here is derived from an EMBL/GenBank/DDBJ whole genome shotgun (WGS) entry which is preliminary data.</text>
</comment>
<gene>
    <name evidence="2" type="ORF">PIB30_005169</name>
</gene>
<keyword evidence="1" id="KW-0472">Membrane</keyword>
<sequence>MTQYINVQDGLDGHTNPRADPSPLILQWWSLITILTAAHHRLITLASNISSEVAFYFAVAVVTSLAPCYVDRRRPCYFDRRRSCSVSSISSARSMYSARLGSSVDGLLCRHSSSLLRKKQRQSNSRLGLRSMDHGYRVMRNRVKEHHQRRAQMRYNVIMRLKLDYSYSLQFFVLTLKIKYLVFLKKGSIICEQSPSIPETAAIAPLPAELQ</sequence>
<keyword evidence="1" id="KW-1133">Transmembrane helix</keyword>
<protein>
    <submittedName>
        <fullName evidence="2">Uncharacterized protein</fullName>
    </submittedName>
</protein>
<organism evidence="2 3">
    <name type="scientific">Stylosanthes scabra</name>
    <dbReference type="NCBI Taxonomy" id="79078"/>
    <lineage>
        <taxon>Eukaryota</taxon>
        <taxon>Viridiplantae</taxon>
        <taxon>Streptophyta</taxon>
        <taxon>Embryophyta</taxon>
        <taxon>Tracheophyta</taxon>
        <taxon>Spermatophyta</taxon>
        <taxon>Magnoliopsida</taxon>
        <taxon>eudicotyledons</taxon>
        <taxon>Gunneridae</taxon>
        <taxon>Pentapetalae</taxon>
        <taxon>rosids</taxon>
        <taxon>fabids</taxon>
        <taxon>Fabales</taxon>
        <taxon>Fabaceae</taxon>
        <taxon>Papilionoideae</taxon>
        <taxon>50 kb inversion clade</taxon>
        <taxon>dalbergioids sensu lato</taxon>
        <taxon>Dalbergieae</taxon>
        <taxon>Pterocarpus clade</taxon>
        <taxon>Stylosanthes</taxon>
    </lineage>
</organism>
<proteinExistence type="predicted"/>
<name>A0ABU6R2T4_9FABA</name>
<dbReference type="Proteomes" id="UP001341840">
    <property type="component" value="Unassembled WGS sequence"/>
</dbReference>
<dbReference type="EMBL" id="JASCZI010030218">
    <property type="protein sequence ID" value="MED6118697.1"/>
    <property type="molecule type" value="Genomic_DNA"/>
</dbReference>
<feature type="transmembrane region" description="Helical" evidence="1">
    <location>
        <begin position="53"/>
        <end position="70"/>
    </location>
</feature>
<keyword evidence="3" id="KW-1185">Reference proteome</keyword>
<evidence type="ECO:0000313" key="3">
    <source>
        <dbReference type="Proteomes" id="UP001341840"/>
    </source>
</evidence>
<reference evidence="2 3" key="1">
    <citation type="journal article" date="2023" name="Plants (Basel)">
        <title>Bridging the Gap: Combining Genomics and Transcriptomics Approaches to Understand Stylosanthes scabra, an Orphan Legume from the Brazilian Caatinga.</title>
        <authorList>
            <person name="Ferreira-Neto J.R.C."/>
            <person name="da Silva M.D."/>
            <person name="Binneck E."/>
            <person name="de Melo N.F."/>
            <person name="da Silva R.H."/>
            <person name="de Melo A.L.T.M."/>
            <person name="Pandolfi V."/>
            <person name="Bustamante F.O."/>
            <person name="Brasileiro-Vidal A.C."/>
            <person name="Benko-Iseppon A.M."/>
        </authorList>
    </citation>
    <scope>NUCLEOTIDE SEQUENCE [LARGE SCALE GENOMIC DNA]</scope>
    <source>
        <tissue evidence="2">Leaves</tissue>
    </source>
</reference>
<evidence type="ECO:0000313" key="2">
    <source>
        <dbReference type="EMBL" id="MED6118697.1"/>
    </source>
</evidence>
<keyword evidence="1" id="KW-0812">Transmembrane</keyword>